<dbReference type="PROSITE" id="PS50943">
    <property type="entry name" value="HTH_CROC1"/>
    <property type="match status" value="1"/>
</dbReference>
<keyword evidence="5" id="KW-0804">Transcription</keyword>
<dbReference type="CDD" id="cd00093">
    <property type="entry name" value="HTH_XRE"/>
    <property type="match status" value="1"/>
</dbReference>
<dbReference type="InterPro" id="IPR039418">
    <property type="entry name" value="LexA-like"/>
</dbReference>
<protein>
    <submittedName>
        <fullName evidence="7">Transcriptional regulator with XRE-family HTH domain</fullName>
    </submittedName>
</protein>
<keyword evidence="1" id="KW-0645">Protease</keyword>
<dbReference type="SUPFAM" id="SSF47413">
    <property type="entry name" value="lambda repressor-like DNA-binding domains"/>
    <property type="match status" value="1"/>
</dbReference>
<dbReference type="RefSeq" id="WP_183587198.1">
    <property type="nucleotide sequence ID" value="NZ_JACHCA010000005.1"/>
</dbReference>
<dbReference type="Gene3D" id="2.10.109.10">
    <property type="entry name" value="Umud Fragment, subunit A"/>
    <property type="match status" value="1"/>
</dbReference>
<dbReference type="SMART" id="SM00530">
    <property type="entry name" value="HTH_XRE"/>
    <property type="match status" value="1"/>
</dbReference>
<evidence type="ECO:0000256" key="2">
    <source>
        <dbReference type="ARBA" id="ARBA00022801"/>
    </source>
</evidence>
<keyword evidence="2" id="KW-0378">Hydrolase</keyword>
<dbReference type="SUPFAM" id="SSF51306">
    <property type="entry name" value="LexA/Signal peptidase"/>
    <property type="match status" value="1"/>
</dbReference>
<dbReference type="InterPro" id="IPR010982">
    <property type="entry name" value="Lambda_DNA-bd_dom_sf"/>
</dbReference>
<dbReference type="InterPro" id="IPR001387">
    <property type="entry name" value="Cro/C1-type_HTH"/>
</dbReference>
<name>A0A841J9V2_9SPHI</name>
<evidence type="ECO:0000256" key="3">
    <source>
        <dbReference type="ARBA" id="ARBA00023015"/>
    </source>
</evidence>
<dbReference type="Proteomes" id="UP000548326">
    <property type="component" value="Unassembled WGS sequence"/>
</dbReference>
<feature type="domain" description="HTH cro/C1-type" evidence="6">
    <location>
        <begin position="7"/>
        <end position="61"/>
    </location>
</feature>
<dbReference type="InterPro" id="IPR019756">
    <property type="entry name" value="Pept_S26A_signal_pept_1_Ser-AS"/>
</dbReference>
<keyword evidence="4" id="KW-0238">DNA-binding</keyword>
<comment type="caution">
    <text evidence="7">The sequence shown here is derived from an EMBL/GenBank/DDBJ whole genome shotgun (WGS) entry which is preliminary data.</text>
</comment>
<dbReference type="GO" id="GO:0006508">
    <property type="term" value="P:proteolysis"/>
    <property type="evidence" value="ECO:0007669"/>
    <property type="project" value="UniProtKB-KW"/>
</dbReference>
<dbReference type="EMBL" id="JACHCA010000005">
    <property type="protein sequence ID" value="MBB6127883.1"/>
    <property type="molecule type" value="Genomic_DNA"/>
</dbReference>
<evidence type="ECO:0000313" key="8">
    <source>
        <dbReference type="Proteomes" id="UP000548326"/>
    </source>
</evidence>
<dbReference type="Pfam" id="PF12844">
    <property type="entry name" value="HTH_19"/>
    <property type="match status" value="1"/>
</dbReference>
<keyword evidence="3" id="KW-0805">Transcription regulation</keyword>
<accession>A0A841J9V2</accession>
<evidence type="ECO:0000313" key="7">
    <source>
        <dbReference type="EMBL" id="MBB6127883.1"/>
    </source>
</evidence>
<dbReference type="AlphaFoldDB" id="A0A841J9V2"/>
<evidence type="ECO:0000256" key="4">
    <source>
        <dbReference type="ARBA" id="ARBA00023125"/>
    </source>
</evidence>
<dbReference type="PANTHER" id="PTHR40661:SF3">
    <property type="entry name" value="FELS-1 PROPHAGE TRANSCRIPTIONAL REGULATOR"/>
    <property type="match status" value="1"/>
</dbReference>
<dbReference type="PANTHER" id="PTHR40661">
    <property type="match status" value="1"/>
</dbReference>
<dbReference type="GO" id="GO:0016020">
    <property type="term" value="C:membrane"/>
    <property type="evidence" value="ECO:0007669"/>
    <property type="project" value="InterPro"/>
</dbReference>
<gene>
    <name evidence="7" type="ORF">HDF22_001996</name>
</gene>
<dbReference type="Gene3D" id="1.10.260.40">
    <property type="entry name" value="lambda repressor-like DNA-binding domains"/>
    <property type="match status" value="1"/>
</dbReference>
<dbReference type="PROSITE" id="PS00501">
    <property type="entry name" value="SPASE_I_1"/>
    <property type="match status" value="1"/>
</dbReference>
<reference evidence="7 8" key="1">
    <citation type="submission" date="2020-08" db="EMBL/GenBank/DDBJ databases">
        <title>Genomic Encyclopedia of Type Strains, Phase IV (KMG-V): Genome sequencing to study the core and pangenomes of soil and plant-associated prokaryotes.</title>
        <authorList>
            <person name="Whitman W."/>
        </authorList>
    </citation>
    <scope>NUCLEOTIDE SEQUENCE [LARGE SCALE GENOMIC DNA]</scope>
    <source>
        <strain evidence="7 8">MP601</strain>
    </source>
</reference>
<evidence type="ECO:0000259" key="6">
    <source>
        <dbReference type="PROSITE" id="PS50943"/>
    </source>
</evidence>
<evidence type="ECO:0000256" key="5">
    <source>
        <dbReference type="ARBA" id="ARBA00023163"/>
    </source>
</evidence>
<proteinExistence type="predicted"/>
<dbReference type="GO" id="GO:0003677">
    <property type="term" value="F:DNA binding"/>
    <property type="evidence" value="ECO:0007669"/>
    <property type="project" value="UniProtKB-KW"/>
</dbReference>
<sequence length="272" mass="30775">MSIYVRLKELRQETGLSQEDFATSIGLKRPNYAQIEGGKQYPTLETIKQIVRIYNKTYDWLIDGKEIAPNVAPIVAPNDKIEDSKTSFHAPKIITMSQGKENILFVPVKAAAGYLNGYGDPEYIESLTAYKLPGFESGSFRMFEVNGHSMVPTLKSRDRIIGKWCEIQDIKDSYVHVLVTRNDGVVVKRVLNRLKKDGVLILKSDGNRYEYPDMIVDPDEVIECWSGVGKISRDLSGPADLYSRIDDLEGRLAIVDDVKKRMADLERLLKTK</sequence>
<dbReference type="InterPro" id="IPR036286">
    <property type="entry name" value="LexA/Signal_pep-like_sf"/>
</dbReference>
<dbReference type="GO" id="GO:0004252">
    <property type="term" value="F:serine-type endopeptidase activity"/>
    <property type="evidence" value="ECO:0007669"/>
    <property type="project" value="InterPro"/>
</dbReference>
<dbReference type="CDD" id="cd06529">
    <property type="entry name" value="S24_LexA-like"/>
    <property type="match status" value="1"/>
</dbReference>
<evidence type="ECO:0000256" key="1">
    <source>
        <dbReference type="ARBA" id="ARBA00022670"/>
    </source>
</evidence>
<organism evidence="7 8">
    <name type="scientific">Mucilaginibacter lappiensis</name>
    <dbReference type="NCBI Taxonomy" id="354630"/>
    <lineage>
        <taxon>Bacteria</taxon>
        <taxon>Pseudomonadati</taxon>
        <taxon>Bacteroidota</taxon>
        <taxon>Sphingobacteriia</taxon>
        <taxon>Sphingobacteriales</taxon>
        <taxon>Sphingobacteriaceae</taxon>
        <taxon>Mucilaginibacter</taxon>
    </lineage>
</organism>